<dbReference type="RefSeq" id="WP_107576110.1">
    <property type="nucleotide sequence ID" value="NZ_PZPL01000002.1"/>
</dbReference>
<organism evidence="1 2">
    <name type="scientific">Rathayibacter caricis DSM 15933</name>
    <dbReference type="NCBI Taxonomy" id="1328867"/>
    <lineage>
        <taxon>Bacteria</taxon>
        <taxon>Bacillati</taxon>
        <taxon>Actinomycetota</taxon>
        <taxon>Actinomycetes</taxon>
        <taxon>Micrococcales</taxon>
        <taxon>Microbacteriaceae</taxon>
        <taxon>Rathayibacter</taxon>
    </lineage>
</organism>
<accession>A0A2T4UP39</accession>
<protein>
    <submittedName>
        <fullName evidence="1">Uncharacterized protein</fullName>
    </submittedName>
</protein>
<dbReference type="AlphaFoldDB" id="A0A2T4UP39"/>
<evidence type="ECO:0000313" key="1">
    <source>
        <dbReference type="EMBL" id="PTL71300.1"/>
    </source>
</evidence>
<name>A0A2T4UP39_9MICO</name>
<sequence>MKVNEDLFELAAGTDLDWLKRVFLAALRDAPAFVAFRTAGGAEVSVLIAPSTPVVLEENEDPLIDFAPVELLDWNDDSMTWGYE</sequence>
<dbReference type="Proteomes" id="UP000241085">
    <property type="component" value="Unassembled WGS sequence"/>
</dbReference>
<keyword evidence="2" id="KW-1185">Reference proteome</keyword>
<proteinExistence type="predicted"/>
<reference evidence="1 2" key="1">
    <citation type="submission" date="2018-03" db="EMBL/GenBank/DDBJ databases">
        <title>Bacteriophage NCPPB3778 and a type I-E CRISPR drive the evolution of the US Biological Select Agent, Rathayibacter toxicus.</title>
        <authorList>
            <person name="Davis E.W.II."/>
            <person name="Tabima J.F."/>
            <person name="Weisberg A.J."/>
            <person name="Dantas Lopes L."/>
            <person name="Wiseman M.S."/>
            <person name="Wiseman M.S."/>
            <person name="Pupko T."/>
            <person name="Belcher M.S."/>
            <person name="Sechler A.J."/>
            <person name="Tancos M.A."/>
            <person name="Schroeder B.K."/>
            <person name="Murray T.D."/>
            <person name="Luster D.G."/>
            <person name="Schneider W.L."/>
            <person name="Rogers E."/>
            <person name="Andreote F.D."/>
            <person name="Grunwald N.J."/>
            <person name="Putnam M.L."/>
            <person name="Chang J.H."/>
        </authorList>
    </citation>
    <scope>NUCLEOTIDE SEQUENCE [LARGE SCALE GENOMIC DNA]</scope>
    <source>
        <strain evidence="1 2">DSM 15933</strain>
    </source>
</reference>
<dbReference type="EMBL" id="PZPL01000002">
    <property type="protein sequence ID" value="PTL71300.1"/>
    <property type="molecule type" value="Genomic_DNA"/>
</dbReference>
<gene>
    <name evidence="1" type="ORF">C1I63_18930</name>
</gene>
<comment type="caution">
    <text evidence="1">The sequence shown here is derived from an EMBL/GenBank/DDBJ whole genome shotgun (WGS) entry which is preliminary data.</text>
</comment>
<evidence type="ECO:0000313" key="2">
    <source>
        <dbReference type="Proteomes" id="UP000241085"/>
    </source>
</evidence>